<evidence type="ECO:0000313" key="2">
    <source>
        <dbReference type="Proteomes" id="UP000218263"/>
    </source>
</evidence>
<gene>
    <name evidence="1" type="ORF">MgSA37_00589</name>
</gene>
<organism evidence="1 2">
    <name type="scientific">Mucilaginibacter gotjawali</name>
    <dbReference type="NCBI Taxonomy" id="1550579"/>
    <lineage>
        <taxon>Bacteria</taxon>
        <taxon>Pseudomonadati</taxon>
        <taxon>Bacteroidota</taxon>
        <taxon>Sphingobacteriia</taxon>
        <taxon>Sphingobacteriales</taxon>
        <taxon>Sphingobacteriaceae</taxon>
        <taxon>Mucilaginibacter</taxon>
    </lineage>
</organism>
<dbReference type="AlphaFoldDB" id="A0A110B0J4"/>
<accession>A0A110B0J4</accession>
<proteinExistence type="predicted"/>
<dbReference type="EMBL" id="AP017313">
    <property type="protein sequence ID" value="BAU52428.1"/>
    <property type="molecule type" value="Genomic_DNA"/>
</dbReference>
<name>A0A110B0J4_9SPHI</name>
<evidence type="ECO:0000313" key="1">
    <source>
        <dbReference type="EMBL" id="BAU52428.1"/>
    </source>
</evidence>
<keyword evidence="2" id="KW-1185">Reference proteome</keyword>
<protein>
    <submittedName>
        <fullName evidence="1">Uncharacterized protein</fullName>
    </submittedName>
</protein>
<dbReference type="Proteomes" id="UP000218263">
    <property type="component" value="Chromosome"/>
</dbReference>
<dbReference type="KEGG" id="mgot:MgSA37_00589"/>
<sequence length="124" mass="14323">MQNRACKRFYVIIALFFALFLRAVPLFASQTLEKPVSAVHKLNPAHNITASIGNNGEDIILNGSNYIQTANYRFQKTGHSFNSLFIELFSLFIFAEYLKNKRKTISSGYARFLRLLLFPNHVFW</sequence>
<reference evidence="1 2" key="1">
    <citation type="submission" date="2015-12" db="EMBL/GenBank/DDBJ databases">
        <title>Genome sequence of Mucilaginibacter gotjawali.</title>
        <authorList>
            <person name="Lee J.S."/>
            <person name="Lee K.C."/>
            <person name="Kim K.K."/>
            <person name="Lee B.W."/>
        </authorList>
    </citation>
    <scope>NUCLEOTIDE SEQUENCE [LARGE SCALE GENOMIC DNA]</scope>
    <source>
        <strain evidence="1 2">SA3-7</strain>
    </source>
</reference>